<dbReference type="InterPro" id="IPR013194">
    <property type="entry name" value="HDAC_interact_dom"/>
</dbReference>
<dbReference type="SMART" id="SM00761">
    <property type="entry name" value="HDAC_interact"/>
    <property type="match status" value="1"/>
</dbReference>
<dbReference type="GO" id="GO:0000122">
    <property type="term" value="P:negative regulation of transcription by RNA polymerase II"/>
    <property type="evidence" value="ECO:0000318"/>
    <property type="project" value="GO_Central"/>
</dbReference>
<dbReference type="Gramene" id="KQK04610">
    <property type="protein sequence ID" value="KQK04610"/>
    <property type="gene ID" value="BRADI_2g14621v3"/>
</dbReference>
<evidence type="ECO:0000313" key="4">
    <source>
        <dbReference type="EnsemblPlants" id="KQK04610"/>
    </source>
</evidence>
<dbReference type="EnsemblPlants" id="KQK04610">
    <property type="protein sequence ID" value="KQK04610"/>
    <property type="gene ID" value="BRADI_2g14621v3"/>
</dbReference>
<evidence type="ECO:0000256" key="1">
    <source>
        <dbReference type="SAM" id="MobiDB-lite"/>
    </source>
</evidence>
<name>A0A0Q3QSY2_BRADI</name>
<reference evidence="3 4" key="1">
    <citation type="journal article" date="2010" name="Nature">
        <title>Genome sequencing and analysis of the model grass Brachypodium distachyon.</title>
        <authorList>
            <consortium name="International Brachypodium Initiative"/>
        </authorList>
    </citation>
    <scope>NUCLEOTIDE SEQUENCE [LARGE SCALE GENOMIC DNA]</scope>
    <source>
        <strain evidence="3">Bd21</strain>
        <strain evidence="4">cv. Bd21</strain>
    </source>
</reference>
<dbReference type="STRING" id="15368.A0A0Q3QSY2"/>
<dbReference type="GO" id="GO:0000785">
    <property type="term" value="C:chromatin"/>
    <property type="evidence" value="ECO:0000318"/>
    <property type="project" value="GO_Central"/>
</dbReference>
<feature type="compositionally biased region" description="Basic residues" evidence="1">
    <location>
        <begin position="797"/>
        <end position="808"/>
    </location>
</feature>
<reference evidence="3" key="2">
    <citation type="submission" date="2017-06" db="EMBL/GenBank/DDBJ databases">
        <title>WGS assembly of Brachypodium distachyon.</title>
        <authorList>
            <consortium name="The International Brachypodium Initiative"/>
            <person name="Lucas S."/>
            <person name="Harmon-Smith M."/>
            <person name="Lail K."/>
            <person name="Tice H."/>
            <person name="Grimwood J."/>
            <person name="Bruce D."/>
            <person name="Barry K."/>
            <person name="Shu S."/>
            <person name="Lindquist E."/>
            <person name="Wang M."/>
            <person name="Pitluck S."/>
            <person name="Vogel J.P."/>
            <person name="Garvin D.F."/>
            <person name="Mockler T.C."/>
            <person name="Schmutz J."/>
            <person name="Rokhsar D."/>
            <person name="Bevan M.W."/>
        </authorList>
    </citation>
    <scope>NUCLEOTIDE SEQUENCE</scope>
    <source>
        <strain evidence="3">Bd21</strain>
    </source>
</reference>
<feature type="region of interest" description="Disordered" evidence="1">
    <location>
        <begin position="557"/>
        <end position="577"/>
    </location>
</feature>
<sequence length="826" mass="93642">MASSADEAASDGGDVRSERGKKSYMAETRQCLVLARQSLPRDVYDEFVKTMTEIWKRSVDPDGEIRNISVESYKETVMELFQGQPEVMQGFIYFTQGHSPFKDNAIRMENPLDFIQRLKRNPDITNEEYAAIIKTLLAYRKQGGTMTVADVFHNVKKCLSNCPELLDEFIKVYLPPRPNVALPDEESCRNLKPGRVGEAISSITPDAYHNLDSILMEDDDSEEGYEEPPCAEEGEEDKVEPLPDWIPSREKEFPPKADITNCKRYTRSYYLLPDNCITLQSSYQTELGRSIFNDCLVCSTSGSERSDGSKCKTKNESSAGCEESDSCKPKIENKFESTISACEEEMFESDMLLHWFSETADFISNLQQHVDRDLKINEHLSPLHRKCIQKLYNDDYDHYCLLESKNTSAALAVLLSRLNQKVEDLSEARLCLHKTRSQVIAKNYYKSLDHHGPSFKILDTKRMSQKALLVEAKEINKTRLNVADEYANPVMHEDISSIISSACASDEKQMMTWTKLVHPFLSANCQWPDYLKETVAHKEACEDCGIKKDFLGSIPNDSPAHKLSLTPKSGGKNSIDCSSSHDVFDAEIEEGEFIPAKEPTSSDVSASVGDGLSFRCLATDTSRPSTCDHGNEPESQHESRQHSRRTAKSRGVKGGACCSLMVLCRLYQILYERLQTARNLCTSDLYEEFKEKLCRLLDHSIDNCNFEDFCLKFLGPKSFELFTLDKVIKRVTKQLCILSSSDQDNSLLQFLEKLRRPIQPKILPQHQSSPTQQSNGLLKHDREEQEKASIDDTGKLTSRHFQRRKKRKLENCPGSCSQLGIKDSNS</sequence>
<protein>
    <recommendedName>
        <fullName evidence="2">Histone deacetylase interacting domain-containing protein</fullName>
    </recommendedName>
</protein>
<dbReference type="PANTHER" id="PTHR12346">
    <property type="entry name" value="SIN3B-RELATED"/>
    <property type="match status" value="1"/>
</dbReference>
<dbReference type="GO" id="GO:0003714">
    <property type="term" value="F:transcription corepressor activity"/>
    <property type="evidence" value="ECO:0000318"/>
    <property type="project" value="GO_Central"/>
</dbReference>
<feature type="region of interest" description="Disordered" evidence="1">
    <location>
        <begin position="761"/>
        <end position="814"/>
    </location>
</feature>
<evidence type="ECO:0000313" key="5">
    <source>
        <dbReference type="Proteomes" id="UP000008810"/>
    </source>
</evidence>
<feature type="compositionally biased region" description="Acidic residues" evidence="1">
    <location>
        <begin position="219"/>
        <end position="238"/>
    </location>
</feature>
<dbReference type="EMBL" id="CM000881">
    <property type="protein sequence ID" value="KQK04610.1"/>
    <property type="molecule type" value="Genomic_DNA"/>
</dbReference>
<dbReference type="GO" id="GO:0000118">
    <property type="term" value="C:histone deacetylase complex"/>
    <property type="evidence" value="ECO:0000318"/>
    <property type="project" value="GO_Central"/>
</dbReference>
<feature type="compositionally biased region" description="Polar residues" evidence="1">
    <location>
        <begin position="765"/>
        <end position="776"/>
    </location>
</feature>
<gene>
    <name evidence="4" type="primary">LOC100824977</name>
    <name evidence="3" type="ORF">BRADI_2g14621v3</name>
</gene>
<keyword evidence="5" id="KW-1185">Reference proteome</keyword>
<dbReference type="OrthoDB" id="10265969at2759"/>
<dbReference type="Pfam" id="PF16879">
    <property type="entry name" value="Sin3a_C"/>
    <property type="match status" value="1"/>
</dbReference>
<dbReference type="InterPro" id="IPR039774">
    <property type="entry name" value="Sin3-like"/>
</dbReference>
<feature type="compositionally biased region" description="Basic and acidic residues" evidence="1">
    <location>
        <begin position="629"/>
        <end position="641"/>
    </location>
</feature>
<proteinExistence type="predicted"/>
<feature type="compositionally biased region" description="Low complexity" evidence="1">
    <location>
        <begin position="1"/>
        <end position="12"/>
    </location>
</feature>
<accession>A0A0Q3QSY2</accession>
<feature type="domain" description="Histone deacetylase interacting" evidence="2">
    <location>
        <begin position="261"/>
        <end position="381"/>
    </location>
</feature>
<feature type="region of interest" description="Disordered" evidence="1">
    <location>
        <begin position="219"/>
        <end position="250"/>
    </location>
</feature>
<dbReference type="Pfam" id="PF08295">
    <property type="entry name" value="Sin3_corepress"/>
    <property type="match status" value="1"/>
</dbReference>
<organism evidence="3">
    <name type="scientific">Brachypodium distachyon</name>
    <name type="common">Purple false brome</name>
    <name type="synonym">Trachynia distachya</name>
    <dbReference type="NCBI Taxonomy" id="15368"/>
    <lineage>
        <taxon>Eukaryota</taxon>
        <taxon>Viridiplantae</taxon>
        <taxon>Streptophyta</taxon>
        <taxon>Embryophyta</taxon>
        <taxon>Tracheophyta</taxon>
        <taxon>Spermatophyta</taxon>
        <taxon>Magnoliopsida</taxon>
        <taxon>Liliopsida</taxon>
        <taxon>Poales</taxon>
        <taxon>Poaceae</taxon>
        <taxon>BOP clade</taxon>
        <taxon>Pooideae</taxon>
        <taxon>Stipodae</taxon>
        <taxon>Brachypodieae</taxon>
        <taxon>Brachypodium</taxon>
    </lineage>
</organism>
<dbReference type="Proteomes" id="UP000008810">
    <property type="component" value="Chromosome 2"/>
</dbReference>
<dbReference type="RefSeq" id="XP_010230963.1">
    <property type="nucleotide sequence ID" value="XM_010232661.3"/>
</dbReference>
<reference evidence="4" key="3">
    <citation type="submission" date="2018-08" db="UniProtKB">
        <authorList>
            <consortium name="EnsemblPlants"/>
        </authorList>
    </citation>
    <scope>IDENTIFICATION</scope>
    <source>
        <strain evidence="4">cv. Bd21</strain>
    </source>
</reference>
<dbReference type="AlphaFoldDB" id="A0A0Q3QSY2"/>
<dbReference type="GeneID" id="100824977"/>
<feature type="region of interest" description="Disordered" evidence="1">
    <location>
        <begin position="1"/>
        <end position="21"/>
    </location>
</feature>
<evidence type="ECO:0000313" key="3">
    <source>
        <dbReference type="EMBL" id="KQK04610.1"/>
    </source>
</evidence>
<dbReference type="InterPro" id="IPR031693">
    <property type="entry name" value="Sin3_C"/>
</dbReference>
<feature type="region of interest" description="Disordered" evidence="1">
    <location>
        <begin position="622"/>
        <end position="648"/>
    </location>
</feature>
<dbReference type="KEGG" id="bdi:100824977"/>
<feature type="compositionally biased region" description="Basic and acidic residues" evidence="1">
    <location>
        <begin position="778"/>
        <end position="794"/>
    </location>
</feature>
<dbReference type="PANTHER" id="PTHR12346:SF25">
    <property type="entry name" value="OS05G0588700 PROTEIN"/>
    <property type="match status" value="1"/>
</dbReference>
<evidence type="ECO:0000259" key="2">
    <source>
        <dbReference type="SMART" id="SM00761"/>
    </source>
</evidence>